<evidence type="ECO:0000313" key="1">
    <source>
        <dbReference type="EMBL" id="GFU45179.1"/>
    </source>
</evidence>
<sequence length="109" mass="12377">MHSASSLSVGERENEISVKEVISLLHPVLSDDKHKSDSENEEGFTVVSRKQRTPSIFIDESLNIPESLKELKEKTGSKVLGRFVNGNLKFFRKLLMSIELYRITSLSRN</sequence>
<protein>
    <submittedName>
        <fullName evidence="1">Uncharacterized protein</fullName>
    </submittedName>
</protein>
<dbReference type="OrthoDB" id="8016075at2759"/>
<comment type="caution">
    <text evidence="1">The sequence shown here is derived from an EMBL/GenBank/DDBJ whole genome shotgun (WGS) entry which is preliminary data.</text>
</comment>
<name>A0A8X6USW6_NEPPI</name>
<keyword evidence="2" id="KW-1185">Reference proteome</keyword>
<dbReference type="AlphaFoldDB" id="A0A8X6USW6"/>
<organism evidence="1 2">
    <name type="scientific">Nephila pilipes</name>
    <name type="common">Giant wood spider</name>
    <name type="synonym">Nephila maculata</name>
    <dbReference type="NCBI Taxonomy" id="299642"/>
    <lineage>
        <taxon>Eukaryota</taxon>
        <taxon>Metazoa</taxon>
        <taxon>Ecdysozoa</taxon>
        <taxon>Arthropoda</taxon>
        <taxon>Chelicerata</taxon>
        <taxon>Arachnida</taxon>
        <taxon>Araneae</taxon>
        <taxon>Araneomorphae</taxon>
        <taxon>Entelegynae</taxon>
        <taxon>Araneoidea</taxon>
        <taxon>Nephilidae</taxon>
        <taxon>Nephila</taxon>
    </lineage>
</organism>
<proteinExistence type="predicted"/>
<evidence type="ECO:0000313" key="2">
    <source>
        <dbReference type="Proteomes" id="UP000887013"/>
    </source>
</evidence>
<accession>A0A8X6USW6</accession>
<reference evidence="1" key="1">
    <citation type="submission" date="2020-08" db="EMBL/GenBank/DDBJ databases">
        <title>Multicomponent nature underlies the extraordinary mechanical properties of spider dragline silk.</title>
        <authorList>
            <person name="Kono N."/>
            <person name="Nakamura H."/>
            <person name="Mori M."/>
            <person name="Yoshida Y."/>
            <person name="Ohtoshi R."/>
            <person name="Malay A.D."/>
            <person name="Moran D.A.P."/>
            <person name="Tomita M."/>
            <person name="Numata K."/>
            <person name="Arakawa K."/>
        </authorList>
    </citation>
    <scope>NUCLEOTIDE SEQUENCE</scope>
</reference>
<dbReference type="Proteomes" id="UP000887013">
    <property type="component" value="Unassembled WGS sequence"/>
</dbReference>
<dbReference type="EMBL" id="BMAW01132835">
    <property type="protein sequence ID" value="GFU45179.1"/>
    <property type="molecule type" value="Genomic_DNA"/>
</dbReference>
<gene>
    <name evidence="1" type="ORF">NPIL_458361</name>
</gene>